<evidence type="ECO:0008006" key="4">
    <source>
        <dbReference type="Google" id="ProtNLM"/>
    </source>
</evidence>
<feature type="region of interest" description="Disordered" evidence="1">
    <location>
        <begin position="259"/>
        <end position="287"/>
    </location>
</feature>
<dbReference type="SUPFAM" id="SSF63446">
    <property type="entry name" value="Type I dockerin domain"/>
    <property type="match status" value="1"/>
</dbReference>
<gene>
    <name evidence="2" type="ORF">HARCEL1_05425</name>
</gene>
<reference evidence="2 3" key="1">
    <citation type="submission" date="2018-04" db="EMBL/GenBank/DDBJ databases">
        <title>Halococcoides cellulosivorans gen. nov., sp. nov., an extremely halophilic cellulose-utilizing haloarchaeon from hypersaline lakes.</title>
        <authorList>
            <person name="Sorokin D.Y."/>
            <person name="Toshchakov S.V."/>
            <person name="Samarov N.I."/>
            <person name="Korzhenkov A."/>
            <person name="Kublanov I.V."/>
        </authorList>
    </citation>
    <scope>NUCLEOTIDE SEQUENCE [LARGE SCALE GENOMIC DNA]</scope>
    <source>
        <strain evidence="2 3">HArcel1</strain>
    </source>
</reference>
<dbReference type="InterPro" id="IPR036439">
    <property type="entry name" value="Dockerin_dom_sf"/>
</dbReference>
<dbReference type="InterPro" id="IPR006311">
    <property type="entry name" value="TAT_signal"/>
</dbReference>
<dbReference type="PROSITE" id="PS51318">
    <property type="entry name" value="TAT"/>
    <property type="match status" value="1"/>
</dbReference>
<protein>
    <recommendedName>
        <fullName evidence="4">EF-hand domain-containing protein</fullName>
    </recommendedName>
</protein>
<dbReference type="KEGG" id="harc:HARCEL1_05425"/>
<dbReference type="AlphaFoldDB" id="A0A2R4X084"/>
<evidence type="ECO:0000313" key="3">
    <source>
        <dbReference type="Proteomes" id="UP000244727"/>
    </source>
</evidence>
<dbReference type="EMBL" id="CP028858">
    <property type="protein sequence ID" value="AWB27183.1"/>
    <property type="molecule type" value="Genomic_DNA"/>
</dbReference>
<keyword evidence="3" id="KW-1185">Reference proteome</keyword>
<proteinExistence type="predicted"/>
<accession>A0A2R4X084</accession>
<organism evidence="2 3">
    <name type="scientific">Halococcoides cellulosivorans</name>
    <dbReference type="NCBI Taxonomy" id="1679096"/>
    <lineage>
        <taxon>Archaea</taxon>
        <taxon>Methanobacteriati</taxon>
        <taxon>Methanobacteriota</taxon>
        <taxon>Stenosarchaea group</taxon>
        <taxon>Halobacteria</taxon>
        <taxon>Halobacteriales</taxon>
        <taxon>Haloarculaceae</taxon>
        <taxon>Halococcoides</taxon>
    </lineage>
</organism>
<evidence type="ECO:0000256" key="1">
    <source>
        <dbReference type="SAM" id="MobiDB-lite"/>
    </source>
</evidence>
<dbReference type="PROSITE" id="PS00018">
    <property type="entry name" value="EF_HAND_1"/>
    <property type="match status" value="1"/>
</dbReference>
<dbReference type="GO" id="GO:0000272">
    <property type="term" value="P:polysaccharide catabolic process"/>
    <property type="evidence" value="ECO:0007669"/>
    <property type="project" value="InterPro"/>
</dbReference>
<sequence>MSPDGQSSDGRTGGPDATRRRVLATVAGAAFATGSARGAWAPQPPELPHYSHNRYIGSQEVIVVWDDPIDPCGSVIDHYEVTDGTGETLTVPAGINRARVTRGEISLRTVTTDGQRSEAVTTPTDSSVIVESSDTLSLDPAHGSIPPGASTWIPLRVHAGYHVFSDLPQPSVDSLSVSLTSPCAAEITDVRAHEAASGVETSISEDGSSASLSIESLPVCDGDVVGAIEVTARTVGHTSIVGDSSVVYRADPGRLHVSEDAEAPEGSWTSPGGTCGPDWPTDATDPDRDDRYEDISGNERIDFPDVNALFQNIDLAGRSSNEQYFDFSGDGTVDIQDVLALFEMV</sequence>
<dbReference type="Proteomes" id="UP000244727">
    <property type="component" value="Chromosome"/>
</dbReference>
<dbReference type="RefSeq" id="WP_108381552.1">
    <property type="nucleotide sequence ID" value="NZ_CP028858.1"/>
</dbReference>
<dbReference type="GeneID" id="36511926"/>
<dbReference type="InterPro" id="IPR018247">
    <property type="entry name" value="EF_Hand_1_Ca_BS"/>
</dbReference>
<name>A0A2R4X084_9EURY</name>
<evidence type="ECO:0000313" key="2">
    <source>
        <dbReference type="EMBL" id="AWB27183.1"/>
    </source>
</evidence>